<protein>
    <submittedName>
        <fullName evidence="1">Uncharacterized protein</fullName>
    </submittedName>
</protein>
<dbReference type="AlphaFoldDB" id="U9TX54"/>
<gene>
    <name evidence="1" type="ORF">GLOINDRAFT_28875</name>
</gene>
<organism evidence="1">
    <name type="scientific">Rhizophagus irregularis (strain DAOM 181602 / DAOM 197198 / MUCL 43194)</name>
    <name type="common">Arbuscular mycorrhizal fungus</name>
    <name type="synonym">Glomus intraradices</name>
    <dbReference type="NCBI Taxonomy" id="747089"/>
    <lineage>
        <taxon>Eukaryota</taxon>
        <taxon>Fungi</taxon>
        <taxon>Fungi incertae sedis</taxon>
        <taxon>Mucoromycota</taxon>
        <taxon>Glomeromycotina</taxon>
        <taxon>Glomeromycetes</taxon>
        <taxon>Glomerales</taxon>
        <taxon>Glomeraceae</taxon>
        <taxon>Rhizophagus</taxon>
    </lineage>
</organism>
<dbReference type="HOGENOM" id="CLU_2278928_0_0_1"/>
<accession>U9TX54</accession>
<dbReference type="EMBL" id="KI286559">
    <property type="protein sequence ID" value="ESA10928.1"/>
    <property type="molecule type" value="Genomic_DNA"/>
</dbReference>
<name>U9TX54_RHIID</name>
<proteinExistence type="predicted"/>
<dbReference type="VEuPathDB" id="FungiDB:RhiirFUN_006914"/>
<reference evidence="1" key="1">
    <citation type="submission" date="2013-07" db="EMBL/GenBank/DDBJ databases">
        <title>The genome of an arbuscular mycorrhizal fungus provides insights into the evolution of the oldest plant symbiosis.</title>
        <authorList>
            <consortium name="DOE Joint Genome Institute"/>
            <person name="Tisserant E."/>
            <person name="Malbreil M."/>
            <person name="Kuo A."/>
            <person name="Kohler A."/>
            <person name="Symeonidi A."/>
            <person name="Balestrini R."/>
            <person name="Charron P."/>
            <person name="Duensing N."/>
            <person name="Frei-dit-Frey N."/>
            <person name="Gianinazzi-Pearson V."/>
            <person name="Gilbert B."/>
            <person name="Handa Y."/>
            <person name="Hijri M."/>
            <person name="Kaul R."/>
            <person name="Kawaguchi M."/>
            <person name="Krajinski F."/>
            <person name="Lammers P."/>
            <person name="Lapierre D."/>
            <person name="Masclaux F.G."/>
            <person name="Murat C."/>
            <person name="Morin E."/>
            <person name="Ndikumana S."/>
            <person name="Pagni M."/>
            <person name="Petitpierre D."/>
            <person name="Requena N."/>
            <person name="Rosikiewicz P."/>
            <person name="Riley R."/>
            <person name="Saito K."/>
            <person name="San Clemente H."/>
            <person name="Shapiro H."/>
            <person name="van Tuinen D."/>
            <person name="Becard G."/>
            <person name="Bonfante P."/>
            <person name="Paszkowski U."/>
            <person name="Shachar-Hill Y."/>
            <person name="Young J.P."/>
            <person name="Sanders I.R."/>
            <person name="Henrissat B."/>
            <person name="Rensing S.A."/>
            <person name="Grigoriev I.V."/>
            <person name="Corradi N."/>
            <person name="Roux C."/>
            <person name="Martin F."/>
        </authorList>
    </citation>
    <scope>NUCLEOTIDE SEQUENCE</scope>
    <source>
        <strain evidence="1">DAOM 197198</strain>
    </source>
</reference>
<evidence type="ECO:0000313" key="1">
    <source>
        <dbReference type="EMBL" id="ESA10928.1"/>
    </source>
</evidence>
<sequence length="102" mass="11632">MAYDPKLPIEKTSTDVTVTEEGATFTTKFKAPTFETEMTNEDGNLYINEKVVTSVTVDKENNSQQAFPGSSTESIDNFVHDGTLTRNYRRHWLLLISFEMFI</sequence>